<name>A0A6J8DJ23_MYTCO</name>
<dbReference type="Proteomes" id="UP000507470">
    <property type="component" value="Unassembled WGS sequence"/>
</dbReference>
<keyword evidence="3" id="KW-1185">Reference proteome</keyword>
<evidence type="ECO:0000313" key="2">
    <source>
        <dbReference type="EMBL" id="CAC5406980.1"/>
    </source>
</evidence>
<keyword evidence="1" id="KW-0175">Coiled coil</keyword>
<reference evidence="2 3" key="1">
    <citation type="submission" date="2020-06" db="EMBL/GenBank/DDBJ databases">
        <authorList>
            <person name="Li R."/>
            <person name="Bekaert M."/>
        </authorList>
    </citation>
    <scope>NUCLEOTIDE SEQUENCE [LARGE SCALE GENOMIC DNA]</scope>
    <source>
        <strain evidence="3">wild</strain>
    </source>
</reference>
<accession>A0A6J8DJ23</accession>
<sequence>MFCCTKCCIEEHKNCKELTDIKDVISSIKSSNSMLEIDNSLRELNEILKRIQKNRAGNLTSLKLNRQKIEREIQIARHTMNEHFNRLETELLKELQTIENAKEKKISKILASVERKEKEIDELQISLVIIKQHASDLQTFLVSKQIENELMDTDSLLQSMQYNNELSDVIICLKTDDLIKRVNGNISRFGEIVVQTSQSYMSLVREKMQQTQAKVAVVTKGNNDHQYETIKNKEDKIE</sequence>
<organism evidence="2 3">
    <name type="scientific">Mytilus coruscus</name>
    <name type="common">Sea mussel</name>
    <dbReference type="NCBI Taxonomy" id="42192"/>
    <lineage>
        <taxon>Eukaryota</taxon>
        <taxon>Metazoa</taxon>
        <taxon>Spiralia</taxon>
        <taxon>Lophotrochozoa</taxon>
        <taxon>Mollusca</taxon>
        <taxon>Bivalvia</taxon>
        <taxon>Autobranchia</taxon>
        <taxon>Pteriomorphia</taxon>
        <taxon>Mytilida</taxon>
        <taxon>Mytiloidea</taxon>
        <taxon>Mytilidae</taxon>
        <taxon>Mytilinae</taxon>
        <taxon>Mytilus</taxon>
    </lineage>
</organism>
<protein>
    <submittedName>
        <fullName evidence="2">AKAP9</fullName>
    </submittedName>
</protein>
<feature type="coiled-coil region" evidence="1">
    <location>
        <begin position="34"/>
        <end position="133"/>
    </location>
</feature>
<evidence type="ECO:0000256" key="1">
    <source>
        <dbReference type="SAM" id="Coils"/>
    </source>
</evidence>
<dbReference type="AlphaFoldDB" id="A0A6J8DJ23"/>
<gene>
    <name evidence="2" type="ORF">MCOR_40492</name>
</gene>
<evidence type="ECO:0000313" key="3">
    <source>
        <dbReference type="Proteomes" id="UP000507470"/>
    </source>
</evidence>
<proteinExistence type="predicted"/>
<dbReference type="EMBL" id="CACVKT020007268">
    <property type="protein sequence ID" value="CAC5406980.1"/>
    <property type="molecule type" value="Genomic_DNA"/>
</dbReference>